<proteinExistence type="predicted"/>
<dbReference type="Proteomes" id="UP001159363">
    <property type="component" value="Chromosome 4"/>
</dbReference>
<gene>
    <name evidence="1" type="ORF">PR048_015354</name>
</gene>
<accession>A0ABQ9HH02</accession>
<comment type="caution">
    <text evidence="1">The sequence shown here is derived from an EMBL/GenBank/DDBJ whole genome shotgun (WGS) entry which is preliminary data.</text>
</comment>
<sequence>MALDRAALRLPVLTLKGAVGEVGYSRTDASHDYSRLGMGAYPAICKFSSSSLWKKSLVCKAQLLWQKPETTPLQCGVYEMCLTMMNYPQNQSCRVLPRNIWKFWFQLNSRADAFNNDCGIMINFLSPPPTKAIRVQSPAGFSHVEIEPDDAVGRPVTSAISSFPRLLIPVLLHTHINDPHRLSGPPCQEPPPPNLFNHSLMKNHLIYDLFGYFLNILHREPYRKMYNMVQPASGVVSGGGGGVLSWRVQGSSEHAPLSFNNTRPAVLLDVVKLALLTQHCTPVLCEARCLTNFFVDNWLINHESMGQRNAQAKPPSVKPLILQHFSRKTSTCSLAHPAMELQKTMVQSAHSRSVPARCLVNKDNESAGFTSKYKPATELNTGLFRMVVEWEKSAEREKLMYRIGAEGSIKEDLDMFLGNLPPRGLYASTRRINSGCWRSVMNKLTTNYIPDMFNEQRVRRTCKPGKQWYPSFIEESLHNARPHVAGHCPAEIWHVESSEGGALVFIQYAAALIGNTLLLGWLLGLYAPVVEVSVEADSSTPVAVLLCRANTVD</sequence>
<reference evidence="1 2" key="1">
    <citation type="submission" date="2023-02" db="EMBL/GenBank/DDBJ databases">
        <title>LHISI_Scaffold_Assembly.</title>
        <authorList>
            <person name="Stuart O.P."/>
            <person name="Cleave R."/>
            <person name="Magrath M.J.L."/>
            <person name="Mikheyev A.S."/>
        </authorList>
    </citation>
    <scope>NUCLEOTIDE SEQUENCE [LARGE SCALE GENOMIC DNA]</scope>
    <source>
        <strain evidence="1">Daus_M_001</strain>
        <tissue evidence="1">Leg muscle</tissue>
    </source>
</reference>
<evidence type="ECO:0000313" key="2">
    <source>
        <dbReference type="Proteomes" id="UP001159363"/>
    </source>
</evidence>
<protein>
    <submittedName>
        <fullName evidence="1">Uncharacterized protein</fullName>
    </submittedName>
</protein>
<keyword evidence="2" id="KW-1185">Reference proteome</keyword>
<name>A0ABQ9HH02_9NEOP</name>
<organism evidence="1 2">
    <name type="scientific">Dryococelus australis</name>
    <dbReference type="NCBI Taxonomy" id="614101"/>
    <lineage>
        <taxon>Eukaryota</taxon>
        <taxon>Metazoa</taxon>
        <taxon>Ecdysozoa</taxon>
        <taxon>Arthropoda</taxon>
        <taxon>Hexapoda</taxon>
        <taxon>Insecta</taxon>
        <taxon>Pterygota</taxon>
        <taxon>Neoptera</taxon>
        <taxon>Polyneoptera</taxon>
        <taxon>Phasmatodea</taxon>
        <taxon>Verophasmatodea</taxon>
        <taxon>Anareolatae</taxon>
        <taxon>Phasmatidae</taxon>
        <taxon>Eurycanthinae</taxon>
        <taxon>Dryococelus</taxon>
    </lineage>
</organism>
<dbReference type="EMBL" id="JARBHB010000005">
    <property type="protein sequence ID" value="KAJ8883510.1"/>
    <property type="molecule type" value="Genomic_DNA"/>
</dbReference>
<evidence type="ECO:0000313" key="1">
    <source>
        <dbReference type="EMBL" id="KAJ8883510.1"/>
    </source>
</evidence>